<dbReference type="Proteomes" id="UP000332933">
    <property type="component" value="Unassembled WGS sequence"/>
</dbReference>
<evidence type="ECO:0000313" key="2">
    <source>
        <dbReference type="EMBL" id="KAF0701663.1"/>
    </source>
</evidence>
<feature type="compositionally biased region" description="Basic and acidic residues" evidence="1">
    <location>
        <begin position="171"/>
        <end position="183"/>
    </location>
</feature>
<feature type="region of interest" description="Disordered" evidence="1">
    <location>
        <begin position="171"/>
        <end position="197"/>
    </location>
</feature>
<evidence type="ECO:0000313" key="4">
    <source>
        <dbReference type="Proteomes" id="UP000332933"/>
    </source>
</evidence>
<gene>
    <name evidence="3" type="primary">Aste57867_7921</name>
    <name evidence="2" type="ORF">As57867_007891</name>
    <name evidence="3" type="ORF">ASTE57867_7921</name>
</gene>
<reference evidence="2" key="2">
    <citation type="submission" date="2019-06" db="EMBL/GenBank/DDBJ databases">
        <title>Genomics analysis of Aphanomyces spp. identifies a new class of oomycete effector associated with host adaptation.</title>
        <authorList>
            <person name="Gaulin E."/>
        </authorList>
    </citation>
    <scope>NUCLEOTIDE SEQUENCE</scope>
    <source>
        <strain evidence="2">CBS 578.67</strain>
    </source>
</reference>
<dbReference type="OrthoDB" id="76704at2759"/>
<dbReference type="EMBL" id="CAADRA010005018">
    <property type="protein sequence ID" value="VFT84814.1"/>
    <property type="molecule type" value="Genomic_DNA"/>
</dbReference>
<proteinExistence type="predicted"/>
<keyword evidence="4" id="KW-1185">Reference proteome</keyword>
<organism evidence="3 4">
    <name type="scientific">Aphanomyces stellatus</name>
    <dbReference type="NCBI Taxonomy" id="120398"/>
    <lineage>
        <taxon>Eukaryota</taxon>
        <taxon>Sar</taxon>
        <taxon>Stramenopiles</taxon>
        <taxon>Oomycota</taxon>
        <taxon>Saprolegniomycetes</taxon>
        <taxon>Saprolegniales</taxon>
        <taxon>Verrucalvaceae</taxon>
        <taxon>Aphanomyces</taxon>
    </lineage>
</organism>
<name>A0A485KIY8_9STRA</name>
<dbReference type="AlphaFoldDB" id="A0A485KIY8"/>
<accession>A0A485KIY8</accession>
<evidence type="ECO:0000313" key="3">
    <source>
        <dbReference type="EMBL" id="VFT84814.1"/>
    </source>
</evidence>
<feature type="compositionally biased region" description="Polar residues" evidence="1">
    <location>
        <begin position="188"/>
        <end position="197"/>
    </location>
</feature>
<protein>
    <submittedName>
        <fullName evidence="3">Aste57867_7921 protein</fullName>
    </submittedName>
</protein>
<evidence type="ECO:0000256" key="1">
    <source>
        <dbReference type="SAM" id="MobiDB-lite"/>
    </source>
</evidence>
<sequence length="197" mass="21670">MAKKTGRGKSWCPSSVDLLLDLVGNILPLGKNGREKVEIQFNHLGEAQLLPPTGDPDCPPENQRAKRIQREVDETDAFDEATPPTQPAPLDEALGEVVGRTGMQASELQSLSDSLKHGRDAKNTSAGLLSYTAKKRRSIDKYIKGAAEAELKATSDIMTLFLLIDERATKHERSRLEGQEKHDRGRSRNQGSCAEPR</sequence>
<reference evidence="3 4" key="1">
    <citation type="submission" date="2019-03" db="EMBL/GenBank/DDBJ databases">
        <authorList>
            <person name="Gaulin E."/>
            <person name="Dumas B."/>
        </authorList>
    </citation>
    <scope>NUCLEOTIDE SEQUENCE [LARGE SCALE GENOMIC DNA]</scope>
    <source>
        <strain evidence="3">CBS 568.67</strain>
    </source>
</reference>
<dbReference type="EMBL" id="VJMH01004997">
    <property type="protein sequence ID" value="KAF0701663.1"/>
    <property type="molecule type" value="Genomic_DNA"/>
</dbReference>